<evidence type="ECO:0000313" key="2">
    <source>
        <dbReference type="Proteomes" id="UP000252706"/>
    </source>
</evidence>
<reference evidence="1 2" key="1">
    <citation type="submission" date="2018-07" db="EMBL/GenBank/DDBJ databases">
        <title>Modular assembly of carbohydrate-degrading microbial communities in the ocean.</title>
        <authorList>
            <person name="Enke T.N."/>
            <person name="Datta M.S."/>
            <person name="Schwartzman J.A."/>
            <person name="Cermak N."/>
            <person name="Schmitz D.A."/>
            <person name="Barrere J."/>
            <person name="Cordero O.X."/>
        </authorList>
    </citation>
    <scope>NUCLEOTIDE SEQUENCE [LARGE SCALE GENOMIC DNA]</scope>
    <source>
        <strain evidence="1 2">C3M10</strain>
    </source>
</reference>
<dbReference type="Proteomes" id="UP000252706">
    <property type="component" value="Unassembled WGS sequence"/>
</dbReference>
<proteinExistence type="predicted"/>
<protein>
    <submittedName>
        <fullName evidence="1">Uncharacterized protein</fullName>
    </submittedName>
</protein>
<dbReference type="AlphaFoldDB" id="A0A366WYQ2"/>
<comment type="caution">
    <text evidence="1">The sequence shown here is derived from an EMBL/GenBank/DDBJ whole genome shotgun (WGS) entry which is preliminary data.</text>
</comment>
<evidence type="ECO:0000313" key="1">
    <source>
        <dbReference type="EMBL" id="RBW55570.1"/>
    </source>
</evidence>
<dbReference type="EMBL" id="QOCE01000029">
    <property type="protein sequence ID" value="RBW55570.1"/>
    <property type="molecule type" value="Genomic_DNA"/>
</dbReference>
<sequence>MTDDTIRIDLDFVRVTRNKSEYHTVCRARSSLGHEIKGNGLILSKLASILREEPPRFNGVLEIYREDVLSFVPMPLKTAFLRGPQPTQLLKRKKVTQ</sequence>
<accession>A0A366WYQ2</accession>
<dbReference type="RefSeq" id="WP_113823442.1">
    <property type="nucleotide sequence ID" value="NZ_QOCE01000029.1"/>
</dbReference>
<name>A0A366WYQ2_9RHOB</name>
<organism evidence="1 2">
    <name type="scientific">Phaeobacter gallaeciensis</name>
    <dbReference type="NCBI Taxonomy" id="60890"/>
    <lineage>
        <taxon>Bacteria</taxon>
        <taxon>Pseudomonadati</taxon>
        <taxon>Pseudomonadota</taxon>
        <taxon>Alphaproteobacteria</taxon>
        <taxon>Rhodobacterales</taxon>
        <taxon>Roseobacteraceae</taxon>
        <taxon>Phaeobacter</taxon>
    </lineage>
</organism>
<gene>
    <name evidence="1" type="ORF">DS909_10720</name>
</gene>